<keyword evidence="2" id="KW-1185">Reference proteome</keyword>
<proteinExistence type="predicted"/>
<evidence type="ECO:0000313" key="2">
    <source>
        <dbReference type="Proteomes" id="UP000182034"/>
    </source>
</evidence>
<dbReference type="EMBL" id="FPKW01000005">
    <property type="protein sequence ID" value="SFZ93704.1"/>
    <property type="molecule type" value="Genomic_DNA"/>
</dbReference>
<evidence type="ECO:0000313" key="1">
    <source>
        <dbReference type="EMBL" id="SFZ93704.1"/>
    </source>
</evidence>
<dbReference type="STRING" id="1612149.SAMN05216324_105195"/>
<accession>A0A1K2INB4</accession>
<sequence length="183" mass="21310">MKTLKIFLIAVLLFHVFSSFIINIQIIKTWKTSTYSSLNTYGKKIIDYLEYFNTPEFIQSSMRNYAYYTGIERGYEYYSPNASNKQTKIIFRNNNIPVDLPGKTFESKFKINSVFTILGGQLENEGFRNRVIQSMSVRLFTLNPNINHMDVSIVKKEFPSLGEIQKGKPIRIEESTVYNINKN</sequence>
<dbReference type="Proteomes" id="UP000182034">
    <property type="component" value="Unassembled WGS sequence"/>
</dbReference>
<gene>
    <name evidence="1" type="ORF">SAMN05216324_105195</name>
</gene>
<organism evidence="1 2">
    <name type="scientific">Chryseobacterium limigenitum</name>
    <dbReference type="NCBI Taxonomy" id="1612149"/>
    <lineage>
        <taxon>Bacteria</taxon>
        <taxon>Pseudomonadati</taxon>
        <taxon>Bacteroidota</taxon>
        <taxon>Flavobacteriia</taxon>
        <taxon>Flavobacteriales</taxon>
        <taxon>Weeksellaceae</taxon>
        <taxon>Chryseobacterium group</taxon>
        <taxon>Chryseobacterium</taxon>
    </lineage>
</organism>
<reference evidence="2" key="1">
    <citation type="submission" date="2016-10" db="EMBL/GenBank/DDBJ databases">
        <authorList>
            <person name="Varghese N."/>
            <person name="Submissions S."/>
        </authorList>
    </citation>
    <scope>NUCLEOTIDE SEQUENCE [LARGE SCALE GENOMIC DNA]</scope>
    <source>
        <strain evidence="2">SUR2</strain>
    </source>
</reference>
<protein>
    <submittedName>
        <fullName evidence="1">Uncharacterized protein</fullName>
    </submittedName>
</protein>
<dbReference type="AlphaFoldDB" id="A0A1K2INB4"/>
<name>A0A1K2INB4_9FLAO</name>